<dbReference type="SUPFAM" id="SSF51206">
    <property type="entry name" value="cAMP-binding domain-like"/>
    <property type="match status" value="1"/>
</dbReference>
<keyword evidence="8" id="KW-0407">Ion channel</keyword>
<evidence type="ECO:0000256" key="6">
    <source>
        <dbReference type="ARBA" id="ARBA00023136"/>
    </source>
</evidence>
<dbReference type="STRING" id="46731.A0A3M6URM8"/>
<dbReference type="SUPFAM" id="SSF81324">
    <property type="entry name" value="Voltage-gated potassium channels"/>
    <property type="match status" value="1"/>
</dbReference>
<evidence type="ECO:0000256" key="4">
    <source>
        <dbReference type="ARBA" id="ARBA00022989"/>
    </source>
</evidence>
<dbReference type="GO" id="GO:0016020">
    <property type="term" value="C:membrane"/>
    <property type="evidence" value="ECO:0007669"/>
    <property type="project" value="UniProtKB-SubCell"/>
</dbReference>
<keyword evidence="4 11" id="KW-1133">Transmembrane helix</keyword>
<dbReference type="Proteomes" id="UP000275408">
    <property type="component" value="Unassembled WGS sequence"/>
</dbReference>
<comment type="subcellular location">
    <subcellularLocation>
        <location evidence="1">Membrane</location>
        <topology evidence="1">Multi-pass membrane protein</topology>
    </subcellularLocation>
</comment>
<feature type="coiled-coil region" evidence="9">
    <location>
        <begin position="836"/>
        <end position="877"/>
    </location>
</feature>
<dbReference type="OrthoDB" id="421226at2759"/>
<sequence length="933" mass="107472">MRSIVRPLTDLTNAWCPLEFCYYLKADIYATICLENSHSKATGLTNIQCSQKDESNEATIMEKAVRFENKEDSEDDETAVRQSRSKHQSSHTSTRTEGNRKHERDNSSDSIESLAKWRTVSKQIRNVVLVKNSVKPSRSRKRSATVKSPATMDPFLQKFSTRDNRKITPPNRKRTRISKKSSSSPGVLSNATSAQEPRRPRLSIEIEKELDSELASGSVYEYDQAVHWKDKNFIFDPDGLHICVWFYVLVFAIRYNLWALITRIAFPAAQSGFLKIVWYLFDYFCDAIYVLDVVIAARTGFLEEGILVIDTKRVYMRYIRSVEFIADVVSLIPTDILYATLGPLPLLRINRIVKGYKSFRIKAVMESQANYPTFLRVFFLMHLMFLLIHWNAAFYFMISRAEGFGTNEWVYQGNGSLYQQYLQSFYWSTLTLTAIGDLPQPTTNLEYVYTIACYLTGVFMFATIVGNAGSIIVNRNAVRMDFEKQRENTKQYMKKHNVPKDLQRRVVMWYDYSWARGRMSTGGGDLNSLTLLPSKLKTEIALHVNLETLRKVTFLQKCQPEFLHLLVLQMKLRIFTPGDLVCRKGEVAREMYVIIDGKIEVIGDQGQVLKVLSGGDFFGEIGILSLSEGQNRRTADVRTVGYVECFVLAKEDVLSAIRDYPEAQAVLADYGKKRLERQNSSHDPRFVDMDDSKGRDLDAYDLINHQKAEEFQSKLTTKSVPNGLCRRTSASFSPLERAPQPSPRAVLEPIPLAKLSRSTRLSSEVEIQSAESCNRNVLEAPCSSDELVKTLFHDSYMEALNFLKKNFDENLAKEMTDVRKSLKSSEESNRLKDVDISHLNTRLSNMEKELEKWKIRVKELESENFIKDQTIKQLREESEVRIMKSGSRERRLPLRLKFLYPTFFHFKNPRPGRSHCRLDTWGFNFHFTSKLQN</sequence>
<evidence type="ECO:0000256" key="1">
    <source>
        <dbReference type="ARBA" id="ARBA00004141"/>
    </source>
</evidence>
<dbReference type="EMBL" id="RCHS01000867">
    <property type="protein sequence ID" value="RMX56312.1"/>
    <property type="molecule type" value="Genomic_DNA"/>
</dbReference>
<evidence type="ECO:0000256" key="9">
    <source>
        <dbReference type="SAM" id="Coils"/>
    </source>
</evidence>
<dbReference type="SMART" id="SM00100">
    <property type="entry name" value="cNMP"/>
    <property type="match status" value="1"/>
</dbReference>
<dbReference type="Gene3D" id="1.10.287.70">
    <property type="match status" value="1"/>
</dbReference>
<dbReference type="GO" id="GO:0005221">
    <property type="term" value="F:intracellularly cyclic nucleotide-activated monoatomic cation channel activity"/>
    <property type="evidence" value="ECO:0007669"/>
    <property type="project" value="InterPro"/>
</dbReference>
<dbReference type="PANTHER" id="PTHR45638:SF7">
    <property type="entry name" value="CYCLIC NUCLEOTIDE-GATED ION CHANNEL-LIKE, ISOFORM E"/>
    <property type="match status" value="1"/>
</dbReference>
<dbReference type="InterPro" id="IPR050866">
    <property type="entry name" value="CNG_cation_channel"/>
</dbReference>
<dbReference type="GO" id="GO:0044877">
    <property type="term" value="F:protein-containing complex binding"/>
    <property type="evidence" value="ECO:0007669"/>
    <property type="project" value="TreeGrafter"/>
</dbReference>
<feature type="transmembrane region" description="Helical" evidence="11">
    <location>
        <begin position="374"/>
        <end position="398"/>
    </location>
</feature>
<gene>
    <name evidence="13" type="ORF">pdam_00019262</name>
</gene>
<feature type="region of interest" description="Disordered" evidence="10">
    <location>
        <begin position="66"/>
        <end position="111"/>
    </location>
</feature>
<protein>
    <recommendedName>
        <fullName evidence="12">Cyclic nucleotide-binding domain-containing protein</fullName>
    </recommendedName>
</protein>
<dbReference type="InterPro" id="IPR018488">
    <property type="entry name" value="cNMP-bd_CS"/>
</dbReference>
<evidence type="ECO:0000256" key="7">
    <source>
        <dbReference type="ARBA" id="ARBA00023286"/>
    </source>
</evidence>
<dbReference type="CDD" id="cd00038">
    <property type="entry name" value="CAP_ED"/>
    <property type="match status" value="1"/>
</dbReference>
<feature type="compositionally biased region" description="Polar residues" evidence="10">
    <location>
        <begin position="185"/>
        <end position="195"/>
    </location>
</feature>
<organism evidence="13 14">
    <name type="scientific">Pocillopora damicornis</name>
    <name type="common">Cauliflower coral</name>
    <name type="synonym">Millepora damicornis</name>
    <dbReference type="NCBI Taxonomy" id="46731"/>
    <lineage>
        <taxon>Eukaryota</taxon>
        <taxon>Metazoa</taxon>
        <taxon>Cnidaria</taxon>
        <taxon>Anthozoa</taxon>
        <taxon>Hexacorallia</taxon>
        <taxon>Scleractinia</taxon>
        <taxon>Astrocoeniina</taxon>
        <taxon>Pocilloporidae</taxon>
        <taxon>Pocillopora</taxon>
    </lineage>
</organism>
<dbReference type="PROSITE" id="PS00889">
    <property type="entry name" value="CNMP_BINDING_2"/>
    <property type="match status" value="1"/>
</dbReference>
<keyword evidence="2" id="KW-0813">Transport</keyword>
<evidence type="ECO:0000256" key="5">
    <source>
        <dbReference type="ARBA" id="ARBA00023065"/>
    </source>
</evidence>
<feature type="domain" description="Cyclic nucleotide-binding" evidence="12">
    <location>
        <begin position="554"/>
        <end position="651"/>
    </location>
</feature>
<dbReference type="Gene3D" id="1.10.287.630">
    <property type="entry name" value="Helix hairpin bin"/>
    <property type="match status" value="1"/>
</dbReference>
<dbReference type="Gene3D" id="2.60.120.10">
    <property type="entry name" value="Jelly Rolls"/>
    <property type="match status" value="1"/>
</dbReference>
<evidence type="ECO:0000256" key="3">
    <source>
        <dbReference type="ARBA" id="ARBA00022692"/>
    </source>
</evidence>
<feature type="transmembrane region" description="Helical" evidence="11">
    <location>
        <begin position="447"/>
        <end position="473"/>
    </location>
</feature>
<evidence type="ECO:0000256" key="10">
    <source>
        <dbReference type="SAM" id="MobiDB-lite"/>
    </source>
</evidence>
<keyword evidence="9" id="KW-0175">Coiled coil</keyword>
<dbReference type="AlphaFoldDB" id="A0A3M6URM8"/>
<proteinExistence type="predicted"/>
<keyword evidence="14" id="KW-1185">Reference proteome</keyword>
<evidence type="ECO:0000256" key="11">
    <source>
        <dbReference type="SAM" id="Phobius"/>
    </source>
</evidence>
<name>A0A3M6URM8_POCDA</name>
<feature type="region of interest" description="Disordered" evidence="10">
    <location>
        <begin position="131"/>
        <end position="198"/>
    </location>
</feature>
<keyword evidence="5" id="KW-0406">Ion transport</keyword>
<dbReference type="InterPro" id="IPR018490">
    <property type="entry name" value="cNMP-bd_dom_sf"/>
</dbReference>
<feature type="transmembrane region" description="Helical" evidence="11">
    <location>
        <begin position="244"/>
        <end position="266"/>
    </location>
</feature>
<dbReference type="InterPro" id="IPR014710">
    <property type="entry name" value="RmlC-like_jellyroll"/>
</dbReference>
<keyword evidence="6 11" id="KW-0472">Membrane</keyword>
<evidence type="ECO:0000313" key="14">
    <source>
        <dbReference type="Proteomes" id="UP000275408"/>
    </source>
</evidence>
<dbReference type="InterPro" id="IPR005821">
    <property type="entry name" value="Ion_trans_dom"/>
</dbReference>
<dbReference type="PROSITE" id="PS50042">
    <property type="entry name" value="CNMP_BINDING_3"/>
    <property type="match status" value="1"/>
</dbReference>
<dbReference type="PANTHER" id="PTHR45638">
    <property type="entry name" value="CYCLIC NUCLEOTIDE-GATED CATION CHANNEL SUBUNIT A"/>
    <property type="match status" value="1"/>
</dbReference>
<evidence type="ECO:0000256" key="2">
    <source>
        <dbReference type="ARBA" id="ARBA00022448"/>
    </source>
</evidence>
<feature type="compositionally biased region" description="Basic and acidic residues" evidence="10">
    <location>
        <begin position="97"/>
        <end position="107"/>
    </location>
</feature>
<evidence type="ECO:0000313" key="13">
    <source>
        <dbReference type="EMBL" id="RMX56312.1"/>
    </source>
</evidence>
<reference evidence="13 14" key="1">
    <citation type="journal article" date="2018" name="Sci. Rep.">
        <title>Comparative analysis of the Pocillopora damicornis genome highlights role of immune system in coral evolution.</title>
        <authorList>
            <person name="Cunning R."/>
            <person name="Bay R.A."/>
            <person name="Gillette P."/>
            <person name="Baker A.C."/>
            <person name="Traylor-Knowles N."/>
        </authorList>
    </citation>
    <scope>NUCLEOTIDE SEQUENCE [LARGE SCALE GENOMIC DNA]</scope>
    <source>
        <strain evidence="13">RSMAS</strain>
        <tissue evidence="13">Whole animal</tissue>
    </source>
</reference>
<accession>A0A3M6URM8</accession>
<evidence type="ECO:0000256" key="8">
    <source>
        <dbReference type="ARBA" id="ARBA00023303"/>
    </source>
</evidence>
<dbReference type="FunFam" id="1.10.287.630:FF:000001">
    <property type="entry name" value="Cyclic nucleotide-gated channel alpha 3"/>
    <property type="match status" value="1"/>
</dbReference>
<dbReference type="Pfam" id="PF00027">
    <property type="entry name" value="cNMP_binding"/>
    <property type="match status" value="1"/>
</dbReference>
<dbReference type="InterPro" id="IPR000595">
    <property type="entry name" value="cNMP-bd_dom"/>
</dbReference>
<keyword evidence="7" id="KW-1071">Ligand-gated ion channel</keyword>
<dbReference type="FunFam" id="1.10.287.70:FF:000072">
    <property type="entry name" value="Cyclic nucleotide gated channel beta 3"/>
    <property type="match status" value="1"/>
</dbReference>
<feature type="transmembrane region" description="Helical" evidence="11">
    <location>
        <begin position="278"/>
        <end position="297"/>
    </location>
</feature>
<keyword evidence="3 11" id="KW-0812">Transmembrane</keyword>
<comment type="caution">
    <text evidence="13">The sequence shown here is derived from an EMBL/GenBank/DDBJ whole genome shotgun (WGS) entry which is preliminary data.</text>
</comment>
<evidence type="ECO:0000259" key="12">
    <source>
        <dbReference type="PROSITE" id="PS50042"/>
    </source>
</evidence>
<dbReference type="Pfam" id="PF00520">
    <property type="entry name" value="Ion_trans"/>
    <property type="match status" value="1"/>
</dbReference>
<dbReference type="PROSITE" id="PS00888">
    <property type="entry name" value="CNMP_BINDING_1"/>
    <property type="match status" value="1"/>
</dbReference>